<dbReference type="PANTHER" id="PTHR24119">
    <property type="entry name" value="ACYL-COA-BINDING DOMAIN-CONTAINING PROTEIN 6"/>
    <property type="match status" value="1"/>
</dbReference>
<dbReference type="Gene3D" id="1.20.80.10">
    <property type="match status" value="1"/>
</dbReference>
<feature type="repeat" description="ANK" evidence="5">
    <location>
        <begin position="166"/>
        <end position="198"/>
    </location>
</feature>
<sequence length="230" mass="25683">MSDVSLPKDEILQILFDEAANVVQHYATAGPSSSNSSKPTDSQLLDLYGLYKVAMTGSCNEPQPGIFNMRARSKWNAWKNKSHLTQMDAMQEYVSQVMEIYSWQPLEGPKKKTSGGFAPAVSRPHVPEEVINDKDTPFGWVKDNEISKLAQWIAAGNADVNLNDEEGLTLLHWAADRGRTEVCEILLKAGANPELKDEDEQTPLDYATTCEHDDIIQLLQRHLETGQRPT</sequence>
<accession>A0ABP1S6D0</accession>
<evidence type="ECO:0000256" key="4">
    <source>
        <dbReference type="ARBA" id="ARBA00023121"/>
    </source>
</evidence>
<dbReference type="InterPro" id="IPR000582">
    <property type="entry name" value="Acyl-CoA-binding_protein"/>
</dbReference>
<name>A0ABP1S6D0_9HEXA</name>
<feature type="domain" description="ACB" evidence="6">
    <location>
        <begin position="12"/>
        <end position="105"/>
    </location>
</feature>
<dbReference type="PANTHER" id="PTHR24119:SF0">
    <property type="entry name" value="ACYL-COA-BINDING DOMAIN-CONTAINING PROTEIN 6"/>
    <property type="match status" value="1"/>
</dbReference>
<dbReference type="InterPro" id="IPR002110">
    <property type="entry name" value="Ankyrin_rpt"/>
</dbReference>
<evidence type="ECO:0000313" key="7">
    <source>
        <dbReference type="EMBL" id="CAL8144117.1"/>
    </source>
</evidence>
<dbReference type="PROSITE" id="PS50297">
    <property type="entry name" value="ANK_REP_REGION"/>
    <property type="match status" value="1"/>
</dbReference>
<reference evidence="7 8" key="1">
    <citation type="submission" date="2024-08" db="EMBL/GenBank/DDBJ databases">
        <authorList>
            <person name="Cucini C."/>
            <person name="Frati F."/>
        </authorList>
    </citation>
    <scope>NUCLEOTIDE SEQUENCE [LARGE SCALE GENOMIC DNA]</scope>
</reference>
<dbReference type="PROSITE" id="PS50088">
    <property type="entry name" value="ANK_REPEAT"/>
    <property type="match status" value="1"/>
</dbReference>
<dbReference type="PROSITE" id="PS51228">
    <property type="entry name" value="ACB_2"/>
    <property type="match status" value="1"/>
</dbReference>
<keyword evidence="4" id="KW-0446">Lipid-binding</keyword>
<keyword evidence="3 5" id="KW-0040">ANK repeat</keyword>
<dbReference type="InterPro" id="IPR035984">
    <property type="entry name" value="Acyl-CoA-binding_sf"/>
</dbReference>
<dbReference type="SUPFAM" id="SSF47027">
    <property type="entry name" value="Acyl-CoA binding protein"/>
    <property type="match status" value="1"/>
</dbReference>
<evidence type="ECO:0000256" key="2">
    <source>
        <dbReference type="ARBA" id="ARBA00022737"/>
    </source>
</evidence>
<dbReference type="Pfam" id="PF00887">
    <property type="entry name" value="ACBP"/>
    <property type="match status" value="1"/>
</dbReference>
<evidence type="ECO:0000256" key="5">
    <source>
        <dbReference type="PROSITE-ProRule" id="PRU00023"/>
    </source>
</evidence>
<dbReference type="EMBL" id="CAXLJM020000160">
    <property type="protein sequence ID" value="CAL8144117.1"/>
    <property type="molecule type" value="Genomic_DNA"/>
</dbReference>
<keyword evidence="2" id="KW-0677">Repeat</keyword>
<dbReference type="SMART" id="SM00248">
    <property type="entry name" value="ANK"/>
    <property type="match status" value="2"/>
</dbReference>
<dbReference type="Pfam" id="PF12796">
    <property type="entry name" value="Ank_2"/>
    <property type="match status" value="1"/>
</dbReference>
<dbReference type="InterPro" id="IPR014352">
    <property type="entry name" value="FERM/acyl-CoA-bd_prot_sf"/>
</dbReference>
<evidence type="ECO:0000313" key="8">
    <source>
        <dbReference type="Proteomes" id="UP001642540"/>
    </source>
</evidence>
<evidence type="ECO:0000256" key="1">
    <source>
        <dbReference type="ARBA" id="ARBA00018419"/>
    </source>
</evidence>
<evidence type="ECO:0000256" key="3">
    <source>
        <dbReference type="ARBA" id="ARBA00023043"/>
    </source>
</evidence>
<dbReference type="SUPFAM" id="SSF48403">
    <property type="entry name" value="Ankyrin repeat"/>
    <property type="match status" value="1"/>
</dbReference>
<keyword evidence="8" id="KW-1185">Reference proteome</keyword>
<gene>
    <name evidence="7" type="ORF">ODALV1_LOCUS30088</name>
</gene>
<organism evidence="7 8">
    <name type="scientific">Orchesella dallaii</name>
    <dbReference type="NCBI Taxonomy" id="48710"/>
    <lineage>
        <taxon>Eukaryota</taxon>
        <taxon>Metazoa</taxon>
        <taxon>Ecdysozoa</taxon>
        <taxon>Arthropoda</taxon>
        <taxon>Hexapoda</taxon>
        <taxon>Collembola</taxon>
        <taxon>Entomobryomorpha</taxon>
        <taxon>Entomobryoidea</taxon>
        <taxon>Orchesellidae</taxon>
        <taxon>Orchesellinae</taxon>
        <taxon>Orchesella</taxon>
    </lineage>
</organism>
<dbReference type="Gene3D" id="1.25.40.20">
    <property type="entry name" value="Ankyrin repeat-containing domain"/>
    <property type="match status" value="1"/>
</dbReference>
<proteinExistence type="predicted"/>
<comment type="caution">
    <text evidence="7">The sequence shown here is derived from an EMBL/GenBank/DDBJ whole genome shotgun (WGS) entry which is preliminary data.</text>
</comment>
<evidence type="ECO:0000259" key="6">
    <source>
        <dbReference type="PROSITE" id="PS51228"/>
    </source>
</evidence>
<protein>
    <recommendedName>
        <fullName evidence="1">Acyl-CoA-binding domain-containing protein 6</fullName>
    </recommendedName>
</protein>
<dbReference type="Proteomes" id="UP001642540">
    <property type="component" value="Unassembled WGS sequence"/>
</dbReference>
<dbReference type="InterPro" id="IPR036770">
    <property type="entry name" value="Ankyrin_rpt-contain_sf"/>
</dbReference>